<dbReference type="RefSeq" id="WP_200395572.1">
    <property type="nucleotide sequence ID" value="NZ_CP066831.1"/>
</dbReference>
<dbReference type="KEGG" id="slf:JEQ17_13995"/>
<proteinExistence type="predicted"/>
<dbReference type="Pfam" id="PF00005">
    <property type="entry name" value="ABC_tran"/>
    <property type="match status" value="1"/>
</dbReference>
<evidence type="ECO:0000256" key="1">
    <source>
        <dbReference type="ARBA" id="ARBA00022448"/>
    </source>
</evidence>
<dbReference type="InterPro" id="IPR003439">
    <property type="entry name" value="ABC_transporter-like_ATP-bd"/>
</dbReference>
<dbReference type="GO" id="GO:0016887">
    <property type="term" value="F:ATP hydrolysis activity"/>
    <property type="evidence" value="ECO:0007669"/>
    <property type="project" value="InterPro"/>
</dbReference>
<dbReference type="Proteomes" id="UP000595636">
    <property type="component" value="Chromosome"/>
</dbReference>
<evidence type="ECO:0000313" key="5">
    <source>
        <dbReference type="EMBL" id="QQM40478.1"/>
    </source>
</evidence>
<dbReference type="InterPro" id="IPR027417">
    <property type="entry name" value="P-loop_NTPase"/>
</dbReference>
<accession>A0A7T7I3S8</accession>
<sequence>MIRVRGVSKSFNGRRGTVEALRGIELDVGDGEFVAVLGRSGCGKSTLLRVIAGLLPASSGEVRIADEPVREPRRDVAILFQCPALLPWRSVLDNVLLPIQVHGRPRSEHREAAGQLLSTVGLDTPFHKRLPHELSGGMQQRVALCRSLIQRPRVMLMDEPFSALDALTREELCEVLQRVHMEYAATVVLVTHSIEEAVLLADRVVVLSPRPGQVRTVLDVPVPRPRSLGHDAHAAELARCRAELHDLLLASHMTGV</sequence>
<dbReference type="InterPro" id="IPR050166">
    <property type="entry name" value="ABC_transporter_ATP-bind"/>
</dbReference>
<dbReference type="GO" id="GO:0005524">
    <property type="term" value="F:ATP binding"/>
    <property type="evidence" value="ECO:0007669"/>
    <property type="project" value="UniProtKB-KW"/>
</dbReference>
<evidence type="ECO:0000313" key="6">
    <source>
        <dbReference type="Proteomes" id="UP000595636"/>
    </source>
</evidence>
<dbReference type="InterPro" id="IPR003593">
    <property type="entry name" value="AAA+_ATPase"/>
</dbReference>
<dbReference type="PROSITE" id="PS00211">
    <property type="entry name" value="ABC_TRANSPORTER_1"/>
    <property type="match status" value="1"/>
</dbReference>
<reference evidence="5 6" key="1">
    <citation type="submission" date="2020-12" db="EMBL/GenBank/DDBJ databases">
        <title>A novel species.</title>
        <authorList>
            <person name="Li K."/>
        </authorList>
    </citation>
    <scope>NUCLEOTIDE SEQUENCE [LARGE SCALE GENOMIC DNA]</scope>
    <source>
        <strain evidence="5 6">ZYC-3</strain>
    </source>
</reference>
<evidence type="ECO:0000256" key="2">
    <source>
        <dbReference type="ARBA" id="ARBA00022741"/>
    </source>
</evidence>
<dbReference type="PANTHER" id="PTHR42788:SF13">
    <property type="entry name" value="ALIPHATIC SULFONATES IMPORT ATP-BINDING PROTEIN SSUB"/>
    <property type="match status" value="1"/>
</dbReference>
<dbReference type="Gene3D" id="3.40.50.300">
    <property type="entry name" value="P-loop containing nucleotide triphosphate hydrolases"/>
    <property type="match status" value="1"/>
</dbReference>
<evidence type="ECO:0000256" key="3">
    <source>
        <dbReference type="ARBA" id="ARBA00022840"/>
    </source>
</evidence>
<dbReference type="SUPFAM" id="SSF52540">
    <property type="entry name" value="P-loop containing nucleoside triphosphate hydrolases"/>
    <property type="match status" value="1"/>
</dbReference>
<gene>
    <name evidence="5" type="ORF">JEQ17_13995</name>
</gene>
<dbReference type="PANTHER" id="PTHR42788">
    <property type="entry name" value="TAURINE IMPORT ATP-BINDING PROTEIN-RELATED"/>
    <property type="match status" value="1"/>
</dbReference>
<protein>
    <submittedName>
        <fullName evidence="5">ABC transporter ATP-binding protein</fullName>
    </submittedName>
</protein>
<dbReference type="CDD" id="cd03293">
    <property type="entry name" value="ABC_NrtD_SsuB_transporters"/>
    <property type="match status" value="1"/>
</dbReference>
<dbReference type="AlphaFoldDB" id="A0A7T7I3S8"/>
<keyword evidence="1" id="KW-0813">Transport</keyword>
<name>A0A7T7I3S8_9ACTN</name>
<organism evidence="5 6">
    <name type="scientific">Streptomyces liliifuscus</name>
    <dbReference type="NCBI Taxonomy" id="2797636"/>
    <lineage>
        <taxon>Bacteria</taxon>
        <taxon>Bacillati</taxon>
        <taxon>Actinomycetota</taxon>
        <taxon>Actinomycetes</taxon>
        <taxon>Kitasatosporales</taxon>
        <taxon>Streptomycetaceae</taxon>
        <taxon>Streptomyces</taxon>
    </lineage>
</organism>
<dbReference type="InterPro" id="IPR017871">
    <property type="entry name" value="ABC_transporter-like_CS"/>
</dbReference>
<dbReference type="SMART" id="SM00382">
    <property type="entry name" value="AAA"/>
    <property type="match status" value="1"/>
</dbReference>
<dbReference type="PROSITE" id="PS50893">
    <property type="entry name" value="ABC_TRANSPORTER_2"/>
    <property type="match status" value="1"/>
</dbReference>
<keyword evidence="2" id="KW-0547">Nucleotide-binding</keyword>
<dbReference type="EMBL" id="CP066831">
    <property type="protein sequence ID" value="QQM40478.1"/>
    <property type="molecule type" value="Genomic_DNA"/>
</dbReference>
<feature type="domain" description="ABC transporter" evidence="4">
    <location>
        <begin position="2"/>
        <end position="234"/>
    </location>
</feature>
<evidence type="ECO:0000259" key="4">
    <source>
        <dbReference type="PROSITE" id="PS50893"/>
    </source>
</evidence>
<keyword evidence="3 5" id="KW-0067">ATP-binding</keyword>
<keyword evidence="6" id="KW-1185">Reference proteome</keyword>